<feature type="compositionally biased region" description="Basic and acidic residues" evidence="1">
    <location>
        <begin position="651"/>
        <end position="661"/>
    </location>
</feature>
<feature type="compositionally biased region" description="Low complexity" evidence="1">
    <location>
        <begin position="154"/>
        <end position="171"/>
    </location>
</feature>
<feature type="region of interest" description="Disordered" evidence="1">
    <location>
        <begin position="506"/>
        <end position="546"/>
    </location>
</feature>
<gene>
    <name evidence="2" type="primary">BQ5605_C015g07963</name>
    <name evidence="2" type="ORF">BQ5605_C015G07963</name>
</gene>
<name>A0A2X0LTQ1_9BASI</name>
<feature type="region of interest" description="Disordered" evidence="1">
    <location>
        <begin position="452"/>
        <end position="487"/>
    </location>
</feature>
<sequence length="1051" mass="112515">MGLFTRHEDDHDHDHDHDHNHNPTTNEHASTGQQALATAAAADADSAGLASRTTSHRAGSKRDLTSPAKVDVRRGDNEDDEDEDDDDEDEPDVEDLLWGAQMDIIGHRHSQAVAKLQLAVKQSSSAACATLGTLLARGLRTEHQSHSHPHHPSSFRSPVASPPAVSGSSFFKTSLPHSHSHHHHHHQEHHAHTTHHASHARPKLSSRALSHTPPTTHNADALAAAQLFLSGLEIELNKPVQPASGSKVKRPTGTDSVSEDESAEGKYFSLERSLDLSVGLTDSYRFGVVCPPMYYDVSVPGSAKDLWFQGATIAQRALAHPAIATPSVSSQTKVVDTSKPPQLARSRSVARSYNHPSTVLPPAVAHPHFSLKAKLRLTITVHLLYLLALQTWVTDKARAESYWQEIVNLGSNLHGGVGIKEGEEVVERARRRIAGIHRTEGPDEAWHLAKAKKRGRVRGSISKAGAGEGEVSKSTATSACGSTRQTSGDAVLDMRMEVEAAAQAEAQAQQADGERSSVSSAITIKGVPTRKQSNGSSSPVLSSSYGGPSWTLSRFGSSASFPMSTSVGGGRTPRPSKFLFAPDLPTDYPSPPDTPDSSPKQHDEDTLGQQASSVACSSPRPSLSTTLTITEPESYFSEAPSPSSATSAHTSHSESIADHRTSGSKGLTNEGATPRRRRRIVSAGAASFASNISLPALNATSRLLARVGSSASICTLPPDFGSTTRKGKGRAVELPAINTHGVQASFSLPYRQSTDVDDARVSVISRQWNWSSFKTHSSRFLGSLHHGHEVYGNSAVDALRHVLQKDDDSAPALTYWGLLEEEAEETEYENADGQEDGEEGEGATLVLDSDIDDIVVGSSHIYERSSAVAVHEEVIEREEADPEPESKVHESKISSKKIDNAFQRAKAPGAANRSFVDVTSACDDYPTSRPRMHSRKVSANGKPPLPEHGGIVPPSALVAPEFGRLEHRSFSSPNLGGGNDQMDPLLLELERRSRVGVRTVCATCGNKGLNYPTSRSGSTYCSRECRVKGNAAGGGSGCSTPSRELRESIVS</sequence>
<feature type="compositionally biased region" description="Polar residues" evidence="1">
    <location>
        <begin position="207"/>
        <end position="216"/>
    </location>
</feature>
<dbReference type="EMBL" id="FQNC01000015">
    <property type="protein sequence ID" value="SGY18049.1"/>
    <property type="molecule type" value="Genomic_DNA"/>
</dbReference>
<feature type="region of interest" description="Disordered" evidence="1">
    <location>
        <begin position="241"/>
        <end position="264"/>
    </location>
</feature>
<accession>A0A2X0LTQ1</accession>
<feature type="region of interest" description="Disordered" evidence="1">
    <location>
        <begin position="926"/>
        <end position="948"/>
    </location>
</feature>
<evidence type="ECO:0000256" key="1">
    <source>
        <dbReference type="SAM" id="MobiDB-lite"/>
    </source>
</evidence>
<feature type="compositionally biased region" description="Acidic residues" evidence="1">
    <location>
        <begin position="77"/>
        <end position="92"/>
    </location>
</feature>
<reference evidence="2 3" key="1">
    <citation type="submission" date="2016-11" db="EMBL/GenBank/DDBJ databases">
        <authorList>
            <person name="Jaros S."/>
            <person name="Januszkiewicz K."/>
            <person name="Wedrychowicz H."/>
        </authorList>
    </citation>
    <scope>NUCLEOTIDE SEQUENCE [LARGE SCALE GENOMIC DNA]</scope>
</reference>
<feature type="compositionally biased region" description="Low complexity" evidence="1">
    <location>
        <begin position="637"/>
        <end position="650"/>
    </location>
</feature>
<feature type="region of interest" description="Disordered" evidence="1">
    <location>
        <begin position="1"/>
        <end position="92"/>
    </location>
</feature>
<feature type="compositionally biased region" description="Polar residues" evidence="1">
    <location>
        <begin position="607"/>
        <end position="616"/>
    </location>
</feature>
<protein>
    <submittedName>
        <fullName evidence="2">BQ5605_C015g07963 protein</fullName>
    </submittedName>
</protein>
<proteinExistence type="predicted"/>
<feature type="compositionally biased region" description="Polar residues" evidence="1">
    <location>
        <begin position="472"/>
        <end position="487"/>
    </location>
</feature>
<evidence type="ECO:0000313" key="2">
    <source>
        <dbReference type="EMBL" id="SGY18049.1"/>
    </source>
</evidence>
<feature type="compositionally biased region" description="Low complexity" evidence="1">
    <location>
        <begin position="533"/>
        <end position="546"/>
    </location>
</feature>
<dbReference type="Proteomes" id="UP000249464">
    <property type="component" value="Unassembled WGS sequence"/>
</dbReference>
<feature type="compositionally biased region" description="Basic residues" evidence="1">
    <location>
        <begin position="178"/>
        <end position="204"/>
    </location>
</feature>
<feature type="region of interest" description="Disordered" evidence="1">
    <location>
        <begin position="1030"/>
        <end position="1051"/>
    </location>
</feature>
<feature type="compositionally biased region" description="Basic and acidic residues" evidence="1">
    <location>
        <begin position="1"/>
        <end position="21"/>
    </location>
</feature>
<feature type="compositionally biased region" description="Basic and acidic residues" evidence="1">
    <location>
        <begin position="60"/>
        <end position="76"/>
    </location>
</feature>
<organism evidence="2 3">
    <name type="scientific">Microbotryum silenes-dioicae</name>
    <dbReference type="NCBI Taxonomy" id="796604"/>
    <lineage>
        <taxon>Eukaryota</taxon>
        <taxon>Fungi</taxon>
        <taxon>Dikarya</taxon>
        <taxon>Basidiomycota</taxon>
        <taxon>Pucciniomycotina</taxon>
        <taxon>Microbotryomycetes</taxon>
        <taxon>Microbotryales</taxon>
        <taxon>Microbotryaceae</taxon>
        <taxon>Microbotryum</taxon>
    </lineage>
</organism>
<evidence type="ECO:0000313" key="3">
    <source>
        <dbReference type="Proteomes" id="UP000249464"/>
    </source>
</evidence>
<keyword evidence="3" id="KW-1185">Reference proteome</keyword>
<feature type="compositionally biased region" description="Low complexity" evidence="1">
    <location>
        <begin position="29"/>
        <end position="50"/>
    </location>
</feature>
<feature type="region of interest" description="Disordered" evidence="1">
    <location>
        <begin position="561"/>
        <end position="677"/>
    </location>
</feature>
<dbReference type="AlphaFoldDB" id="A0A2X0LTQ1"/>
<feature type="region of interest" description="Disordered" evidence="1">
    <location>
        <begin position="329"/>
        <end position="351"/>
    </location>
</feature>
<feature type="region of interest" description="Disordered" evidence="1">
    <location>
        <begin position="140"/>
        <end position="216"/>
    </location>
</feature>
<feature type="compositionally biased region" description="Low complexity" evidence="1">
    <location>
        <begin position="617"/>
        <end position="630"/>
    </location>
</feature>